<evidence type="ECO:0000256" key="8">
    <source>
        <dbReference type="ARBA" id="ARBA00023004"/>
    </source>
</evidence>
<dbReference type="GO" id="GO:0005739">
    <property type="term" value="C:mitochondrion"/>
    <property type="evidence" value="ECO:0007669"/>
    <property type="project" value="TreeGrafter"/>
</dbReference>
<dbReference type="InterPro" id="IPR011614">
    <property type="entry name" value="Catalase_core"/>
</dbReference>
<dbReference type="CDD" id="cd08157">
    <property type="entry name" value="catalase_fungal"/>
    <property type="match status" value="1"/>
</dbReference>
<dbReference type="PROSITE" id="PS51402">
    <property type="entry name" value="CATALASE_3"/>
    <property type="match status" value="1"/>
</dbReference>
<keyword evidence="17" id="KW-1185">Reference proteome</keyword>
<dbReference type="EC" id="1.11.1.6" evidence="13"/>
<gene>
    <name evidence="16" type="primary">cta1_1</name>
    <name evidence="16" type="ORF">LSUE1_G001289</name>
</gene>
<proteinExistence type="inferred from homology"/>
<dbReference type="OrthoDB" id="6880011at2759"/>
<accession>A0A8T9CJF9</accession>
<comment type="catalytic activity">
    <reaction evidence="13">
        <text>2 H2O2 = O2 + 2 H2O</text>
        <dbReference type="Rhea" id="RHEA:20309"/>
        <dbReference type="ChEBI" id="CHEBI:15377"/>
        <dbReference type="ChEBI" id="CHEBI:15379"/>
        <dbReference type="ChEBI" id="CHEBI:16240"/>
        <dbReference type="EC" id="1.11.1.6"/>
    </reaction>
</comment>
<dbReference type="GO" id="GO:0042542">
    <property type="term" value="P:response to hydrogen peroxide"/>
    <property type="evidence" value="ECO:0007669"/>
    <property type="project" value="TreeGrafter"/>
</dbReference>
<dbReference type="AlphaFoldDB" id="A0A8T9CJF9"/>
<organism evidence="16 17">
    <name type="scientific">Lachnellula suecica</name>
    <dbReference type="NCBI Taxonomy" id="602035"/>
    <lineage>
        <taxon>Eukaryota</taxon>
        <taxon>Fungi</taxon>
        <taxon>Dikarya</taxon>
        <taxon>Ascomycota</taxon>
        <taxon>Pezizomycotina</taxon>
        <taxon>Leotiomycetes</taxon>
        <taxon>Helotiales</taxon>
        <taxon>Lachnaceae</taxon>
        <taxon>Lachnellula</taxon>
    </lineage>
</organism>
<keyword evidence="5 12" id="KW-0349">Heme</keyword>
<dbReference type="FunFam" id="2.40.180.10:FF:000001">
    <property type="entry name" value="Catalase"/>
    <property type="match status" value="1"/>
</dbReference>
<evidence type="ECO:0000256" key="11">
    <source>
        <dbReference type="PIRSR" id="PIRSR038928-1"/>
    </source>
</evidence>
<keyword evidence="4" id="KW-0017">Alkaloid metabolism</keyword>
<keyword evidence="8 12" id="KW-0408">Iron</keyword>
<feature type="active site" evidence="11">
    <location>
        <position position="52"/>
    </location>
</feature>
<dbReference type="InterPro" id="IPR002226">
    <property type="entry name" value="Catalase_haem_BS"/>
</dbReference>
<feature type="domain" description="Catalase core" evidence="15">
    <location>
        <begin position="5"/>
        <end position="388"/>
    </location>
</feature>
<feature type="active site" evidence="11">
    <location>
        <position position="125"/>
    </location>
</feature>
<dbReference type="GO" id="GO:0009820">
    <property type="term" value="P:alkaloid metabolic process"/>
    <property type="evidence" value="ECO:0007669"/>
    <property type="project" value="UniProtKB-KW"/>
</dbReference>
<evidence type="ECO:0000256" key="5">
    <source>
        <dbReference type="ARBA" id="ARBA00022617"/>
    </source>
</evidence>
<evidence type="ECO:0000259" key="15">
    <source>
        <dbReference type="SMART" id="SM01060"/>
    </source>
</evidence>
<evidence type="ECO:0000313" key="16">
    <source>
        <dbReference type="EMBL" id="TVY85282.1"/>
    </source>
</evidence>
<dbReference type="EMBL" id="QGMK01000017">
    <property type="protein sequence ID" value="TVY85282.1"/>
    <property type="molecule type" value="Genomic_DNA"/>
</dbReference>
<feature type="binding site" description="axial binding residue" evidence="12">
    <location>
        <position position="335"/>
    </location>
    <ligand>
        <name>heme</name>
        <dbReference type="ChEBI" id="CHEBI:30413"/>
    </ligand>
    <ligandPart>
        <name>Fe</name>
        <dbReference type="ChEBI" id="CHEBI:18248"/>
    </ligandPart>
</feature>
<keyword evidence="3 13" id="KW-0575">Peroxidase</keyword>
<dbReference type="GO" id="GO:0005777">
    <property type="term" value="C:peroxisome"/>
    <property type="evidence" value="ECO:0007669"/>
    <property type="project" value="TreeGrafter"/>
</dbReference>
<dbReference type="GO" id="GO:0020037">
    <property type="term" value="F:heme binding"/>
    <property type="evidence" value="ECO:0007669"/>
    <property type="project" value="InterPro"/>
</dbReference>
<dbReference type="GO" id="GO:0046872">
    <property type="term" value="F:metal ion binding"/>
    <property type="evidence" value="ECO:0007669"/>
    <property type="project" value="UniProtKB-KW"/>
</dbReference>
<dbReference type="InterPro" id="IPR024711">
    <property type="entry name" value="Catalase_clade1/3"/>
</dbReference>
<dbReference type="InterPro" id="IPR010582">
    <property type="entry name" value="Catalase_immune_responsive"/>
</dbReference>
<evidence type="ECO:0000256" key="14">
    <source>
        <dbReference type="RuleBase" id="RU004142"/>
    </source>
</evidence>
<evidence type="ECO:0000256" key="9">
    <source>
        <dbReference type="ARBA" id="ARBA00023324"/>
    </source>
</evidence>
<dbReference type="InterPro" id="IPR020835">
    <property type="entry name" value="Catalase_sf"/>
</dbReference>
<dbReference type="PRINTS" id="PR00067">
    <property type="entry name" value="CATALASE"/>
</dbReference>
<comment type="caution">
    <text evidence="16">The sequence shown here is derived from an EMBL/GenBank/DDBJ whole genome shotgun (WGS) entry which is preliminary data.</text>
</comment>
<protein>
    <recommendedName>
        <fullName evidence="13">Catalase</fullName>
        <ecNumber evidence="13">1.11.1.6</ecNumber>
    </recommendedName>
</protein>
<dbReference type="PROSITE" id="PS00437">
    <property type="entry name" value="CATALASE_1"/>
    <property type="match status" value="1"/>
</dbReference>
<dbReference type="SMART" id="SM01060">
    <property type="entry name" value="Catalase"/>
    <property type="match status" value="1"/>
</dbReference>
<dbReference type="SUPFAM" id="SSF56634">
    <property type="entry name" value="Heme-dependent catalase-like"/>
    <property type="match status" value="1"/>
</dbReference>
<dbReference type="GO" id="GO:0004096">
    <property type="term" value="F:catalase activity"/>
    <property type="evidence" value="ECO:0007669"/>
    <property type="project" value="UniProtKB-EC"/>
</dbReference>
<comment type="function">
    <text evidence="10 14">Catalyzes the degradation of hydrogen peroxide (H(2)O(2)) generated by peroxisomal oxidases to water and oxygen, thereby protecting cells from the toxic effects of hydrogen peroxide.</text>
</comment>
<dbReference type="PIRSF" id="PIRSF038928">
    <property type="entry name" value="Catalase_clade1-3"/>
    <property type="match status" value="1"/>
</dbReference>
<evidence type="ECO:0000256" key="10">
    <source>
        <dbReference type="ARBA" id="ARBA00044729"/>
    </source>
</evidence>
<evidence type="ECO:0000313" key="17">
    <source>
        <dbReference type="Proteomes" id="UP000469558"/>
    </source>
</evidence>
<keyword evidence="7 13" id="KW-0560">Oxidoreductase</keyword>
<evidence type="ECO:0000256" key="2">
    <source>
        <dbReference type="ARBA" id="ARBA00005329"/>
    </source>
</evidence>
<dbReference type="PROSITE" id="PS00438">
    <property type="entry name" value="CATALASE_2"/>
    <property type="match status" value="1"/>
</dbReference>
<dbReference type="InterPro" id="IPR024708">
    <property type="entry name" value="Catalase_AS"/>
</dbReference>
<dbReference type="InterPro" id="IPR018028">
    <property type="entry name" value="Catalase"/>
</dbReference>
<reference evidence="16 17" key="1">
    <citation type="submission" date="2018-05" db="EMBL/GenBank/DDBJ databases">
        <title>Genome sequencing and assembly of the regulated plant pathogen Lachnellula willkommii and related sister species for the development of diagnostic species identification markers.</title>
        <authorList>
            <person name="Giroux E."/>
            <person name="Bilodeau G."/>
        </authorList>
    </citation>
    <scope>NUCLEOTIDE SEQUENCE [LARGE SCALE GENOMIC DNA]</scope>
    <source>
        <strain evidence="16 17">CBS 268.59</strain>
    </source>
</reference>
<dbReference type="GO" id="GO:0042744">
    <property type="term" value="P:hydrogen peroxide catabolic process"/>
    <property type="evidence" value="ECO:0007669"/>
    <property type="project" value="UniProtKB-KW"/>
</dbReference>
<dbReference type="Proteomes" id="UP000469558">
    <property type="component" value="Unassembled WGS sequence"/>
</dbReference>
<evidence type="ECO:0000256" key="1">
    <source>
        <dbReference type="ARBA" id="ARBA00004913"/>
    </source>
</evidence>
<keyword evidence="9 13" id="KW-0376">Hydrogen peroxide</keyword>
<dbReference type="Gene3D" id="2.40.180.10">
    <property type="entry name" value="Catalase core domain"/>
    <property type="match status" value="1"/>
</dbReference>
<evidence type="ECO:0000256" key="3">
    <source>
        <dbReference type="ARBA" id="ARBA00022559"/>
    </source>
</evidence>
<evidence type="ECO:0000256" key="7">
    <source>
        <dbReference type="ARBA" id="ARBA00023002"/>
    </source>
</evidence>
<comment type="cofactor">
    <cofactor evidence="12">
        <name>heme</name>
        <dbReference type="ChEBI" id="CHEBI:30413"/>
    </cofactor>
</comment>
<dbReference type="PANTHER" id="PTHR11465:SF9">
    <property type="entry name" value="CATALASE"/>
    <property type="match status" value="1"/>
</dbReference>
<evidence type="ECO:0000256" key="6">
    <source>
        <dbReference type="ARBA" id="ARBA00022723"/>
    </source>
</evidence>
<comment type="pathway">
    <text evidence="1">Alkaloid biosynthesis.</text>
</comment>
<evidence type="ECO:0000256" key="12">
    <source>
        <dbReference type="PIRSR" id="PIRSR038928-2"/>
    </source>
</evidence>
<keyword evidence="6 12" id="KW-0479">Metal-binding</keyword>
<evidence type="ECO:0000256" key="13">
    <source>
        <dbReference type="RuleBase" id="RU000498"/>
    </source>
</evidence>
<dbReference type="Pfam" id="PF06628">
    <property type="entry name" value="Catalase-rel"/>
    <property type="match status" value="1"/>
</dbReference>
<name>A0A8T9CJF9_9HELO</name>
<dbReference type="Pfam" id="PF00199">
    <property type="entry name" value="Catalase"/>
    <property type="match status" value="1"/>
</dbReference>
<sequence>MSVYTTSNGNPVFNPEAAQRIGTNGPLLLQDFHLIDLLAHFDRERIPERVVHAKGAGAYGDFVVTHDITDICDADIFSHVGKTTSLITRFSTVGGEKGSADTARDPRGFSVKFFTEEGNWDWVFNNTPVFFIRDPALFPLLIHTQKRNPQTNLKDADIFWDYFNTHQESIHQVMTLFSDRGTPRSYRHMNGYSGHTFKFTKRDGNFKHIQIHVKTDQGNETLTNDEAAELGKQDPDSHTRDLFNTINKGDFPTWTVYIQVLDPSEIGRFRWNIFDLTKVWPQADVPLRPVGKLTLNRNAENYFAEIEQVAFSPGHLIPGIEASADPVLQARIFSYADSQRHRLGTNYQQIPVNQPLHALNPYQRDGFMAINGNYGSKPNYPSSFEPVSLPTPWTPTNENWTGSAVNFKFEVTEEDYVQATGSWNVLGRTPGQQDNFIFNVSSHLSGANQTVRGTTYGMFTKVDRDLGSRLEAATERAAEAL</sequence>
<evidence type="ECO:0000256" key="4">
    <source>
        <dbReference type="ARBA" id="ARBA00022589"/>
    </source>
</evidence>
<comment type="similarity">
    <text evidence="2 13">Belongs to the catalase family.</text>
</comment>
<dbReference type="PANTHER" id="PTHR11465">
    <property type="entry name" value="CATALASE"/>
    <property type="match status" value="1"/>
</dbReference>